<evidence type="ECO:0000256" key="9">
    <source>
        <dbReference type="SAM" id="Phobius"/>
    </source>
</evidence>
<evidence type="ECO:0000313" key="12">
    <source>
        <dbReference type="Proteomes" id="UP000614058"/>
    </source>
</evidence>
<dbReference type="PANTHER" id="PTHR38035:SF1">
    <property type="entry name" value="ANCILLARY SECYEG TRANSLOCON SUBUNIT"/>
    <property type="match status" value="1"/>
</dbReference>
<dbReference type="Proteomes" id="UP000614058">
    <property type="component" value="Unassembled WGS sequence"/>
</dbReference>
<protein>
    <recommendedName>
        <fullName evidence="8">Ancillary SecYEG translocon subunit</fullName>
    </recommendedName>
</protein>
<keyword evidence="4 9" id="KW-1133">Transmembrane helix</keyword>
<dbReference type="RefSeq" id="WP_200520894.1">
    <property type="nucleotide sequence ID" value="NZ_JAEHNZ010000001.1"/>
</dbReference>
<evidence type="ECO:0000313" key="11">
    <source>
        <dbReference type="EMBL" id="MBK0395061.1"/>
    </source>
</evidence>
<keyword evidence="3 9" id="KW-0812">Transmembrane</keyword>
<dbReference type="InterPro" id="IPR011990">
    <property type="entry name" value="TPR-like_helical_dom_sf"/>
</dbReference>
<evidence type="ECO:0000256" key="5">
    <source>
        <dbReference type="ARBA" id="ARBA00023136"/>
    </source>
</evidence>
<dbReference type="Pfam" id="PF09976">
    <property type="entry name" value="TPR_21"/>
    <property type="match status" value="1"/>
</dbReference>
<dbReference type="InterPro" id="IPR026039">
    <property type="entry name" value="YfgM"/>
</dbReference>
<keyword evidence="2" id="KW-1003">Cell membrane</keyword>
<feature type="domain" description="Ancillary SecYEG translocon subunit/Cell division coordinator CpoB TPR" evidence="10">
    <location>
        <begin position="20"/>
        <end position="203"/>
    </location>
</feature>
<dbReference type="Gene3D" id="1.25.40.10">
    <property type="entry name" value="Tetratricopeptide repeat domain"/>
    <property type="match status" value="1"/>
</dbReference>
<evidence type="ECO:0000259" key="10">
    <source>
        <dbReference type="Pfam" id="PF09976"/>
    </source>
</evidence>
<name>A0ABS1BP49_9NEIS</name>
<keyword evidence="5 9" id="KW-0472">Membrane</keyword>
<evidence type="ECO:0000256" key="8">
    <source>
        <dbReference type="ARBA" id="ARBA00024235"/>
    </source>
</evidence>
<keyword evidence="12" id="KW-1185">Reference proteome</keyword>
<dbReference type="SUPFAM" id="SSF48452">
    <property type="entry name" value="TPR-like"/>
    <property type="match status" value="1"/>
</dbReference>
<keyword evidence="6" id="KW-0143">Chaperone</keyword>
<comment type="caution">
    <text evidence="11">The sequence shown here is derived from an EMBL/GenBank/DDBJ whole genome shotgun (WGS) entry which is preliminary data.</text>
</comment>
<proteinExistence type="inferred from homology"/>
<evidence type="ECO:0000256" key="4">
    <source>
        <dbReference type="ARBA" id="ARBA00022989"/>
    </source>
</evidence>
<comment type="subcellular location">
    <subcellularLocation>
        <location evidence="1">Cell membrane</location>
        <topology evidence="1">Single-pass type II membrane protein</topology>
    </subcellularLocation>
</comment>
<evidence type="ECO:0000256" key="3">
    <source>
        <dbReference type="ARBA" id="ARBA00022692"/>
    </source>
</evidence>
<comment type="similarity">
    <text evidence="7">Belongs to the YfgM family.</text>
</comment>
<dbReference type="InterPro" id="IPR018704">
    <property type="entry name" value="SecYEG/CpoB_TPR"/>
</dbReference>
<dbReference type="EMBL" id="JAEHNZ010000001">
    <property type="protein sequence ID" value="MBK0395061.1"/>
    <property type="molecule type" value="Genomic_DNA"/>
</dbReference>
<evidence type="ECO:0000256" key="7">
    <source>
        <dbReference type="ARBA" id="ARBA00024197"/>
    </source>
</evidence>
<evidence type="ECO:0000256" key="2">
    <source>
        <dbReference type="ARBA" id="ARBA00022475"/>
    </source>
</evidence>
<dbReference type="PANTHER" id="PTHR38035">
    <property type="entry name" value="UPF0070 PROTEIN YFGM"/>
    <property type="match status" value="1"/>
</dbReference>
<sequence>MEYAIMAGYHDEQENINTAKHIWHSGGKWVAVVLVAGALGYVGYVAYQGRVHQGSAQAAQLAAQVKGDAAKLAALQQQFPKDTATTQASLQTAAALFQAGKLDDAAKAYQWVLANDKTPVFQAAAMQNLANVYIQQKKYDDALKTLAMPVSEPYQPLINETKGDVFAAQGKAKEAGEAYKLALDKLPENSGNRQFIRMKMSQL</sequence>
<evidence type="ECO:0000256" key="1">
    <source>
        <dbReference type="ARBA" id="ARBA00004401"/>
    </source>
</evidence>
<organism evidence="11 12">
    <name type="scientific">Kingella bonacorsii</name>
    <dbReference type="NCBI Taxonomy" id="2796361"/>
    <lineage>
        <taxon>Bacteria</taxon>
        <taxon>Pseudomonadati</taxon>
        <taxon>Pseudomonadota</taxon>
        <taxon>Betaproteobacteria</taxon>
        <taxon>Neisseriales</taxon>
        <taxon>Neisseriaceae</taxon>
        <taxon>Kingella</taxon>
    </lineage>
</organism>
<evidence type="ECO:0000256" key="6">
    <source>
        <dbReference type="ARBA" id="ARBA00023186"/>
    </source>
</evidence>
<gene>
    <name evidence="11" type="ORF">JDW22_00310</name>
</gene>
<accession>A0ABS1BP49</accession>
<feature type="transmembrane region" description="Helical" evidence="9">
    <location>
        <begin position="29"/>
        <end position="47"/>
    </location>
</feature>
<reference evidence="11 12" key="1">
    <citation type="journal article" date="2021" name="Pathogens">
        <title>Isolation and Characterization of Kingella bonacorsii sp. nov., A Novel Kingella Species Detected in a Stable Periodontitis Subject.</title>
        <authorList>
            <person name="Antezack A."/>
            <person name="Boxberger M."/>
            <person name="Rolland C."/>
            <person name="Monnet-Corti V."/>
            <person name="La Scola B."/>
        </authorList>
    </citation>
    <scope>NUCLEOTIDE SEQUENCE [LARGE SCALE GENOMIC DNA]</scope>
    <source>
        <strain evidence="11 12">Marseille-Q4569</strain>
    </source>
</reference>